<proteinExistence type="predicted"/>
<organism evidence="1 2">
    <name type="scientific">Allocoleopsis franciscana PCC 7113</name>
    <dbReference type="NCBI Taxonomy" id="1173027"/>
    <lineage>
        <taxon>Bacteria</taxon>
        <taxon>Bacillati</taxon>
        <taxon>Cyanobacteriota</taxon>
        <taxon>Cyanophyceae</taxon>
        <taxon>Coleofasciculales</taxon>
        <taxon>Coleofasciculaceae</taxon>
        <taxon>Allocoleopsis</taxon>
        <taxon>Allocoleopsis franciscana</taxon>
    </lineage>
</organism>
<evidence type="ECO:0000313" key="1">
    <source>
        <dbReference type="EMBL" id="AFZ20641.1"/>
    </source>
</evidence>
<sequence>MTLYREGQKFAIESRTIYSLVRELSPTLITDLITVKNEALWWQFLLPD</sequence>
<gene>
    <name evidence="1" type="ORF">Mic7113_4980</name>
</gene>
<keyword evidence="2" id="KW-1185">Reference proteome</keyword>
<dbReference type="Proteomes" id="UP000010471">
    <property type="component" value="Chromosome"/>
</dbReference>
<dbReference type="HOGENOM" id="CLU_3154903_0_0_3"/>
<dbReference type="AlphaFoldDB" id="K9WLG8"/>
<name>K9WLG8_9CYAN</name>
<dbReference type="STRING" id="1173027.Mic7113_4980"/>
<evidence type="ECO:0000313" key="2">
    <source>
        <dbReference type="Proteomes" id="UP000010471"/>
    </source>
</evidence>
<accession>K9WLG8</accession>
<dbReference type="KEGG" id="mic:Mic7113_4980"/>
<dbReference type="EMBL" id="CP003630">
    <property type="protein sequence ID" value="AFZ20641.1"/>
    <property type="molecule type" value="Genomic_DNA"/>
</dbReference>
<reference evidence="1 2" key="1">
    <citation type="submission" date="2012-06" db="EMBL/GenBank/DDBJ databases">
        <title>Finished chromosome of genome of Microcoleus sp. PCC 7113.</title>
        <authorList>
            <consortium name="US DOE Joint Genome Institute"/>
            <person name="Gugger M."/>
            <person name="Coursin T."/>
            <person name="Rippka R."/>
            <person name="Tandeau De Marsac N."/>
            <person name="Huntemann M."/>
            <person name="Wei C.-L."/>
            <person name="Han J."/>
            <person name="Detter J.C."/>
            <person name="Han C."/>
            <person name="Tapia R."/>
            <person name="Chen A."/>
            <person name="Kyrpides N."/>
            <person name="Mavromatis K."/>
            <person name="Markowitz V."/>
            <person name="Szeto E."/>
            <person name="Ivanova N."/>
            <person name="Pagani I."/>
            <person name="Pati A."/>
            <person name="Goodwin L."/>
            <person name="Nordberg H.P."/>
            <person name="Cantor M.N."/>
            <person name="Hua S.X."/>
            <person name="Woyke T."/>
            <person name="Kerfeld C.A."/>
        </authorList>
    </citation>
    <scope>NUCLEOTIDE SEQUENCE [LARGE SCALE GENOMIC DNA]</scope>
    <source>
        <strain evidence="1 2">PCC 7113</strain>
    </source>
</reference>
<protein>
    <submittedName>
        <fullName evidence="1">Uncharacterized protein</fullName>
    </submittedName>
</protein>